<dbReference type="AlphaFoldDB" id="A0AAE8QSC6"/>
<evidence type="ECO:0000313" key="3">
    <source>
        <dbReference type="Proteomes" id="UP000291623"/>
    </source>
</evidence>
<dbReference type="EMBL" id="SJON01000030">
    <property type="protein sequence ID" value="TCB80539.1"/>
    <property type="molecule type" value="Genomic_DNA"/>
</dbReference>
<evidence type="ECO:0000256" key="1">
    <source>
        <dbReference type="SAM" id="Phobius"/>
    </source>
</evidence>
<reference evidence="2 3" key="1">
    <citation type="submission" date="2019-02" db="EMBL/GenBank/DDBJ databases">
        <title>The draft genome of Enterobacter spp. strains.</title>
        <authorList>
            <person name="Wang C."/>
            <person name="Feng Y."/>
            <person name="Zong Z."/>
        </authorList>
    </citation>
    <scope>NUCLEOTIDE SEQUENCE [LARGE SCALE GENOMIC DNA]</scope>
    <source>
        <strain evidence="2 3">WCHEQ120003</strain>
    </source>
</reference>
<accession>A0AAE8QSC6</accession>
<name>A0AAE8QSC6_9ENTR</name>
<comment type="caution">
    <text evidence="2">The sequence shown here is derived from an EMBL/GenBank/DDBJ whole genome shotgun (WGS) entry which is preliminary data.</text>
</comment>
<keyword evidence="1" id="KW-1133">Transmembrane helix</keyword>
<protein>
    <submittedName>
        <fullName evidence="2">Uncharacterized protein</fullName>
    </submittedName>
</protein>
<keyword evidence="1" id="KW-0812">Transmembrane</keyword>
<proteinExistence type="predicted"/>
<organism evidence="2 3">
    <name type="scientific">Enterobacter quasihormaechei</name>
    <dbReference type="NCBI Taxonomy" id="2529382"/>
    <lineage>
        <taxon>Bacteria</taxon>
        <taxon>Pseudomonadati</taxon>
        <taxon>Pseudomonadota</taxon>
        <taxon>Gammaproteobacteria</taxon>
        <taxon>Enterobacterales</taxon>
        <taxon>Enterobacteriaceae</taxon>
        <taxon>Enterobacter</taxon>
    </lineage>
</organism>
<gene>
    <name evidence="2" type="ORF">E0L16_21595</name>
</gene>
<evidence type="ECO:0000313" key="2">
    <source>
        <dbReference type="EMBL" id="TCB80539.1"/>
    </source>
</evidence>
<sequence length="90" mass="10442">MALQKLVRRVVKTIYFVALSFPVGRTLGPAEFWFDYETAHRIGEVFYGPGEIGQDALYEVYTYIGLIAILFITTILYQLTMKLFNKIRNK</sequence>
<feature type="transmembrane region" description="Helical" evidence="1">
    <location>
        <begin position="60"/>
        <end position="80"/>
    </location>
</feature>
<dbReference type="Proteomes" id="UP000291623">
    <property type="component" value="Unassembled WGS sequence"/>
</dbReference>
<keyword evidence="1" id="KW-0472">Membrane</keyword>